<dbReference type="PANTHER" id="PTHR31662:SF32">
    <property type="entry name" value="OS09G0101300 PROTEIN"/>
    <property type="match status" value="1"/>
</dbReference>
<dbReference type="InterPro" id="IPR053932">
    <property type="entry name" value="GeBP-like_DBD"/>
</dbReference>
<dbReference type="Proteomes" id="UP000008021">
    <property type="component" value="Chromosome 9"/>
</dbReference>
<evidence type="ECO:0000256" key="2">
    <source>
        <dbReference type="SAM" id="MobiDB-lite"/>
    </source>
</evidence>
<feature type="region of interest" description="Disordered" evidence="2">
    <location>
        <begin position="1"/>
        <end position="30"/>
    </location>
</feature>
<evidence type="ECO:0000256" key="1">
    <source>
        <dbReference type="ARBA" id="ARBA00010820"/>
    </source>
</evidence>
<comment type="similarity">
    <text evidence="1">Belongs to the GeBP family.</text>
</comment>
<sequence length="352" mass="38846">MAPTIPPAAEEEEEEEGPAREKSRRREKWPLSDQVKILTALSAHREAGEELPSGRALLDEVKQQLSRERFTARDLDKKVCHLRDRYLDLIYKPPPARRRPHQHHTTLFDLSRKVWPQFQHPPQAPVHISSHGADSASGPIVISSDDSSGHIVISSKAAAAMARTVPLASPTPTIVIISSSSSWTSSSSSTTSTGSVSVGGDEEATSRLRRGPYRCWAVDDEIKIIDTIAALRRDNRGQMPYAAVLLRALQAADPPLLRRGLDAATLSHKVYSLKIKFRSTAMAAATNAGKKRLRNKRNKALYHHSKKAWPEELRQAKATAANNIQVRRLRTSYGGTRVGFSSLSSISPHQST</sequence>
<dbReference type="EnsemblPlants" id="OMERI09G00050.1">
    <property type="protein sequence ID" value="OMERI09G00050.1"/>
    <property type="gene ID" value="OMERI09G00050"/>
</dbReference>
<dbReference type="eggNOG" id="ENOG502R3UZ">
    <property type="taxonomic scope" value="Eukaryota"/>
</dbReference>
<feature type="region of interest" description="Disordered" evidence="2">
    <location>
        <begin position="182"/>
        <end position="203"/>
    </location>
</feature>
<evidence type="ECO:0000313" key="4">
    <source>
        <dbReference type="EnsemblPlants" id="OMERI09G00050.1"/>
    </source>
</evidence>
<reference evidence="4" key="2">
    <citation type="submission" date="2018-05" db="EMBL/GenBank/DDBJ databases">
        <title>OmerRS3 (Oryza meridionalis Reference Sequence Version 3).</title>
        <authorList>
            <person name="Zhang J."/>
            <person name="Kudrna D."/>
            <person name="Lee S."/>
            <person name="Talag J."/>
            <person name="Welchert J."/>
            <person name="Wing R.A."/>
        </authorList>
    </citation>
    <scope>NUCLEOTIDE SEQUENCE [LARGE SCALE GENOMIC DNA]</scope>
    <source>
        <strain evidence="4">cv. OR44</strain>
    </source>
</reference>
<feature type="compositionally biased region" description="Low complexity" evidence="2">
    <location>
        <begin position="182"/>
        <end position="199"/>
    </location>
</feature>
<evidence type="ECO:0000259" key="3">
    <source>
        <dbReference type="Pfam" id="PF04504"/>
    </source>
</evidence>
<dbReference type="InterPro" id="IPR007592">
    <property type="entry name" value="GEBP"/>
</dbReference>
<proteinExistence type="inferred from homology"/>
<dbReference type="HOGENOM" id="CLU_788410_0_0_1"/>
<dbReference type="Gramene" id="OMERI09G00050.1">
    <property type="protein sequence ID" value="OMERI09G00050.1"/>
    <property type="gene ID" value="OMERI09G00050"/>
</dbReference>
<organism evidence="4">
    <name type="scientific">Oryza meridionalis</name>
    <dbReference type="NCBI Taxonomy" id="40149"/>
    <lineage>
        <taxon>Eukaryota</taxon>
        <taxon>Viridiplantae</taxon>
        <taxon>Streptophyta</taxon>
        <taxon>Embryophyta</taxon>
        <taxon>Tracheophyta</taxon>
        <taxon>Spermatophyta</taxon>
        <taxon>Magnoliopsida</taxon>
        <taxon>Liliopsida</taxon>
        <taxon>Poales</taxon>
        <taxon>Poaceae</taxon>
        <taxon>BOP clade</taxon>
        <taxon>Oryzoideae</taxon>
        <taxon>Oryzeae</taxon>
        <taxon>Oryzinae</taxon>
        <taxon>Oryza</taxon>
    </lineage>
</organism>
<dbReference type="GO" id="GO:0006355">
    <property type="term" value="P:regulation of DNA-templated transcription"/>
    <property type="evidence" value="ECO:0007669"/>
    <property type="project" value="InterPro"/>
</dbReference>
<dbReference type="Pfam" id="PF04504">
    <property type="entry name" value="GeBP-like_DBD"/>
    <property type="match status" value="1"/>
</dbReference>
<dbReference type="GO" id="GO:0005634">
    <property type="term" value="C:nucleus"/>
    <property type="evidence" value="ECO:0007669"/>
    <property type="project" value="TreeGrafter"/>
</dbReference>
<reference evidence="4" key="1">
    <citation type="submission" date="2015-04" db="UniProtKB">
        <authorList>
            <consortium name="EnsemblPlants"/>
        </authorList>
    </citation>
    <scope>IDENTIFICATION</scope>
</reference>
<dbReference type="AlphaFoldDB" id="A0A0E0EP97"/>
<name>A0A0E0EP97_9ORYZ</name>
<accession>A0A0E0EP97</accession>
<dbReference type="PANTHER" id="PTHR31662">
    <property type="entry name" value="BNAANNG10740D PROTEIN-RELATED"/>
    <property type="match status" value="1"/>
</dbReference>
<feature type="domain" description="Glabrous enhancer-binding protein-like DBD" evidence="3">
    <location>
        <begin position="28"/>
        <end position="115"/>
    </location>
</feature>
<protein>
    <recommendedName>
        <fullName evidence="3">Glabrous enhancer-binding protein-like DBD domain-containing protein</fullName>
    </recommendedName>
</protein>
<evidence type="ECO:0000313" key="5">
    <source>
        <dbReference type="Proteomes" id="UP000008021"/>
    </source>
</evidence>
<keyword evidence="5" id="KW-1185">Reference proteome</keyword>